<dbReference type="EMBL" id="SLXT01000010">
    <property type="protein sequence ID" value="TCP64404.1"/>
    <property type="molecule type" value="Genomic_DNA"/>
</dbReference>
<evidence type="ECO:0000256" key="1">
    <source>
        <dbReference type="SAM" id="MobiDB-lite"/>
    </source>
</evidence>
<dbReference type="Proteomes" id="UP000294813">
    <property type="component" value="Unassembled WGS sequence"/>
</dbReference>
<gene>
    <name evidence="2" type="ORF">EDD73_110103</name>
</gene>
<reference evidence="2 3" key="1">
    <citation type="submission" date="2019-03" db="EMBL/GenBank/DDBJ databases">
        <title>Genomic Encyclopedia of Type Strains, Phase IV (KMG-IV): sequencing the most valuable type-strain genomes for metagenomic binning, comparative biology and taxonomic classification.</title>
        <authorList>
            <person name="Goeker M."/>
        </authorList>
    </citation>
    <scope>NUCLEOTIDE SEQUENCE [LARGE SCALE GENOMIC DNA]</scope>
    <source>
        <strain evidence="2 3">DSM 11170</strain>
    </source>
</reference>
<keyword evidence="3" id="KW-1185">Reference proteome</keyword>
<proteinExistence type="predicted"/>
<comment type="caution">
    <text evidence="2">The sequence shown here is derived from an EMBL/GenBank/DDBJ whole genome shotgun (WGS) entry which is preliminary data.</text>
</comment>
<evidence type="ECO:0000313" key="3">
    <source>
        <dbReference type="Proteomes" id="UP000294813"/>
    </source>
</evidence>
<sequence>MTFKNPDQGANNMINLSSGGNMSTDDSGDLTQVGADQVNPHRVDAILDEDKVDRFLTSD</sequence>
<dbReference type="RefSeq" id="WP_131919138.1">
    <property type="nucleotide sequence ID" value="NZ_JAOQNU010000010.1"/>
</dbReference>
<protein>
    <submittedName>
        <fullName evidence="2">Uncharacterized protein</fullName>
    </submittedName>
</protein>
<feature type="region of interest" description="Disordered" evidence="1">
    <location>
        <begin position="1"/>
        <end position="42"/>
    </location>
</feature>
<feature type="compositionally biased region" description="Polar residues" evidence="1">
    <location>
        <begin position="8"/>
        <end position="25"/>
    </location>
</feature>
<accession>A0A4R2RMZ3</accession>
<dbReference type="AlphaFoldDB" id="A0A4R2RMZ3"/>
<evidence type="ECO:0000313" key="2">
    <source>
        <dbReference type="EMBL" id="TCP64404.1"/>
    </source>
</evidence>
<name>A0A4R2RMZ3_9FIRM</name>
<organism evidence="2 3">
    <name type="scientific">Heliophilum fasciatum</name>
    <dbReference type="NCBI Taxonomy" id="35700"/>
    <lineage>
        <taxon>Bacteria</taxon>
        <taxon>Bacillati</taxon>
        <taxon>Bacillota</taxon>
        <taxon>Clostridia</taxon>
        <taxon>Eubacteriales</taxon>
        <taxon>Heliobacteriaceae</taxon>
        <taxon>Heliophilum</taxon>
    </lineage>
</organism>